<gene>
    <name evidence="3" type="ORF">NP511_13005</name>
</gene>
<dbReference type="RefSeq" id="WP_233274342.1">
    <property type="nucleotide sequence ID" value="NZ_CP101873.1"/>
</dbReference>
<dbReference type="AlphaFoldDB" id="A0AAF0T4G8"/>
<sequence length="87" mass="8969">MDSAGSGSDGVLTGRERSEPLIGGECRAAGNGTPATAALALLGVWILVTLWATTTAARGQARADDRFGLEEQSEQSLEEPSFSTADD</sequence>
<feature type="region of interest" description="Disordered" evidence="1">
    <location>
        <begin position="1"/>
        <end position="22"/>
    </location>
</feature>
<protein>
    <submittedName>
        <fullName evidence="3">Uncharacterized protein</fullName>
    </submittedName>
</protein>
<dbReference type="Proteomes" id="UP001224926">
    <property type="component" value="Chromosome"/>
</dbReference>
<keyword evidence="2" id="KW-0812">Transmembrane</keyword>
<evidence type="ECO:0000256" key="1">
    <source>
        <dbReference type="SAM" id="MobiDB-lite"/>
    </source>
</evidence>
<dbReference type="GeneID" id="84214876"/>
<evidence type="ECO:0000256" key="2">
    <source>
        <dbReference type="SAM" id="Phobius"/>
    </source>
</evidence>
<dbReference type="EMBL" id="CP101873">
    <property type="protein sequence ID" value="WMT06304.1"/>
    <property type="molecule type" value="Genomic_DNA"/>
</dbReference>
<accession>A0AAF0T4G8</accession>
<keyword evidence="2" id="KW-0472">Membrane</keyword>
<evidence type="ECO:0000313" key="4">
    <source>
        <dbReference type="Proteomes" id="UP001224926"/>
    </source>
</evidence>
<feature type="region of interest" description="Disordered" evidence="1">
    <location>
        <begin position="61"/>
        <end position="87"/>
    </location>
</feature>
<keyword evidence="2" id="KW-1133">Transmembrane helix</keyword>
<name>A0AAF0T4G8_9EURY</name>
<reference evidence="3 4" key="1">
    <citation type="submission" date="2022-07" db="EMBL/GenBank/DDBJ databases">
        <title>Two temperate virus in Haloterrigena jeotgali A29.</title>
        <authorList>
            <person name="Deng X."/>
        </authorList>
    </citation>
    <scope>NUCLEOTIDE SEQUENCE [LARGE SCALE GENOMIC DNA]</scope>
    <source>
        <strain evidence="3 4">A29</strain>
    </source>
</reference>
<keyword evidence="4" id="KW-1185">Reference proteome</keyword>
<organism evidence="3 4">
    <name type="scientific">Natrinema thermotolerans</name>
    <dbReference type="NCBI Taxonomy" id="121872"/>
    <lineage>
        <taxon>Archaea</taxon>
        <taxon>Methanobacteriati</taxon>
        <taxon>Methanobacteriota</taxon>
        <taxon>Stenosarchaea group</taxon>
        <taxon>Halobacteria</taxon>
        <taxon>Halobacteriales</taxon>
        <taxon>Natrialbaceae</taxon>
        <taxon>Natrinema</taxon>
    </lineage>
</organism>
<proteinExistence type="predicted"/>
<evidence type="ECO:0000313" key="3">
    <source>
        <dbReference type="EMBL" id="WMT06304.1"/>
    </source>
</evidence>
<feature type="transmembrane region" description="Helical" evidence="2">
    <location>
        <begin position="37"/>
        <end position="57"/>
    </location>
</feature>